<sequence length="97" mass="10849">MDVHTHSLPDPPDSTPHHAELQRHIQHGSSRQFAARLHSNEQSLQYGVPFDLQRGRTLTRPEKLVVAVLRSNYGADDASNEDAGFAERALKRAPMPD</sequence>
<evidence type="ECO:0000313" key="2">
    <source>
        <dbReference type="EMBL" id="ETV78973.1"/>
    </source>
</evidence>
<dbReference type="GeneID" id="20809753"/>
<dbReference type="AlphaFoldDB" id="W4GJ69"/>
<proteinExistence type="predicted"/>
<feature type="region of interest" description="Disordered" evidence="1">
    <location>
        <begin position="1"/>
        <end position="33"/>
    </location>
</feature>
<dbReference type="VEuPathDB" id="FungiDB:H257_07757"/>
<protein>
    <submittedName>
        <fullName evidence="2">Uncharacterized protein</fullName>
    </submittedName>
</protein>
<reference evidence="2" key="1">
    <citation type="submission" date="2013-12" db="EMBL/GenBank/DDBJ databases">
        <title>The Genome Sequence of Aphanomyces astaci APO3.</title>
        <authorList>
            <consortium name="The Broad Institute Genomics Platform"/>
            <person name="Russ C."/>
            <person name="Tyler B."/>
            <person name="van West P."/>
            <person name="Dieguez-Uribeondo J."/>
            <person name="Young S.K."/>
            <person name="Zeng Q."/>
            <person name="Gargeya S."/>
            <person name="Fitzgerald M."/>
            <person name="Abouelleil A."/>
            <person name="Alvarado L."/>
            <person name="Chapman S.B."/>
            <person name="Gainer-Dewar J."/>
            <person name="Goldberg J."/>
            <person name="Griggs A."/>
            <person name="Gujja S."/>
            <person name="Hansen M."/>
            <person name="Howarth C."/>
            <person name="Imamovic A."/>
            <person name="Ireland A."/>
            <person name="Larimer J."/>
            <person name="McCowan C."/>
            <person name="Murphy C."/>
            <person name="Pearson M."/>
            <person name="Poon T.W."/>
            <person name="Priest M."/>
            <person name="Roberts A."/>
            <person name="Saif S."/>
            <person name="Shea T."/>
            <person name="Sykes S."/>
            <person name="Wortman J."/>
            <person name="Nusbaum C."/>
            <person name="Birren B."/>
        </authorList>
    </citation>
    <scope>NUCLEOTIDE SEQUENCE [LARGE SCALE GENOMIC DNA]</scope>
    <source>
        <strain evidence="2">APO3</strain>
    </source>
</reference>
<evidence type="ECO:0000256" key="1">
    <source>
        <dbReference type="SAM" id="MobiDB-lite"/>
    </source>
</evidence>
<gene>
    <name evidence="2" type="ORF">H257_07757</name>
</gene>
<name>W4GJ69_APHAT</name>
<accession>W4GJ69</accession>
<organism evidence="2">
    <name type="scientific">Aphanomyces astaci</name>
    <name type="common">Crayfish plague agent</name>
    <dbReference type="NCBI Taxonomy" id="112090"/>
    <lineage>
        <taxon>Eukaryota</taxon>
        <taxon>Sar</taxon>
        <taxon>Stramenopiles</taxon>
        <taxon>Oomycota</taxon>
        <taxon>Saprolegniomycetes</taxon>
        <taxon>Saprolegniales</taxon>
        <taxon>Verrucalvaceae</taxon>
        <taxon>Aphanomyces</taxon>
    </lineage>
</organism>
<dbReference type="EMBL" id="KI913129">
    <property type="protein sequence ID" value="ETV78973.1"/>
    <property type="molecule type" value="Genomic_DNA"/>
</dbReference>
<dbReference type="RefSeq" id="XP_009831692.1">
    <property type="nucleotide sequence ID" value="XM_009833390.1"/>
</dbReference>